<evidence type="ECO:0000256" key="7">
    <source>
        <dbReference type="ARBA" id="ARBA00022989"/>
    </source>
</evidence>
<feature type="transmembrane region" description="Helical" evidence="12">
    <location>
        <begin position="189"/>
        <end position="207"/>
    </location>
</feature>
<dbReference type="Proteomes" id="UP000007267">
    <property type="component" value="Unassembled WGS sequence"/>
</dbReference>
<reference evidence="14" key="4">
    <citation type="submission" date="2025-09" db="UniProtKB">
        <authorList>
            <consortium name="Ensembl"/>
        </authorList>
    </citation>
    <scope>IDENTIFICATION</scope>
</reference>
<dbReference type="GeneTree" id="ENSGT00730000112302"/>
<keyword evidence="11 12" id="KW-0807">Transducer</keyword>
<evidence type="ECO:0000256" key="10">
    <source>
        <dbReference type="ARBA" id="ARBA00023170"/>
    </source>
</evidence>
<comment type="similarity">
    <text evidence="2 12">Belongs to the G-protein coupled receptor 1 family.</text>
</comment>
<keyword evidence="8 12" id="KW-0297">G-protein coupled receptor</keyword>
<dbReference type="SUPFAM" id="SSF81321">
    <property type="entry name" value="Family A G protein-coupled receptor-like"/>
    <property type="match status" value="1"/>
</dbReference>
<dbReference type="AlphaFoldDB" id="K7FIA7"/>
<reference evidence="15" key="2">
    <citation type="journal article" date="2013" name="Nat. Genet.">
        <title>The draft genomes of soft-shell turtle and green sea turtle yield insights into the development and evolution of the turtle-specific body plan.</title>
        <authorList>
            <person name="Wang Z."/>
            <person name="Pascual-Anaya J."/>
            <person name="Zadissa A."/>
            <person name="Li W."/>
            <person name="Niimura Y."/>
            <person name="Huang Z."/>
            <person name="Li C."/>
            <person name="White S."/>
            <person name="Xiong Z."/>
            <person name="Fang D."/>
            <person name="Wang B."/>
            <person name="Ming Y."/>
            <person name="Chen Y."/>
            <person name="Zheng Y."/>
            <person name="Kuraku S."/>
            <person name="Pignatelli M."/>
            <person name="Herrero J."/>
            <person name="Beal K."/>
            <person name="Nozawa M."/>
            <person name="Li Q."/>
            <person name="Wang J."/>
            <person name="Zhang H."/>
            <person name="Yu L."/>
            <person name="Shigenobu S."/>
            <person name="Wang J."/>
            <person name="Liu J."/>
            <person name="Flicek P."/>
            <person name="Searle S."/>
            <person name="Wang J."/>
            <person name="Kuratani S."/>
            <person name="Yin Y."/>
            <person name="Aken B."/>
            <person name="Zhang G."/>
            <person name="Irie N."/>
        </authorList>
    </citation>
    <scope>NUCLEOTIDE SEQUENCE [LARGE SCALE GENOMIC DNA]</scope>
    <source>
        <strain evidence="15">Daiwa-1</strain>
    </source>
</reference>
<evidence type="ECO:0000256" key="4">
    <source>
        <dbReference type="ARBA" id="ARBA00022507"/>
    </source>
</evidence>
<dbReference type="InterPro" id="IPR000276">
    <property type="entry name" value="GPCR_Rhodpsn"/>
</dbReference>
<feature type="transmembrane region" description="Helical" evidence="12">
    <location>
        <begin position="82"/>
        <end position="107"/>
    </location>
</feature>
<dbReference type="Ensembl" id="ENSPSIT00000007808.1">
    <property type="protein sequence ID" value="ENSPSIP00000007767.1"/>
    <property type="gene ID" value="ENSPSIG00000007134.1"/>
</dbReference>
<feature type="transmembrane region" description="Helical" evidence="12">
    <location>
        <begin position="6"/>
        <end position="34"/>
    </location>
</feature>
<organism evidence="14 15">
    <name type="scientific">Pelodiscus sinensis</name>
    <name type="common">Chinese softshell turtle</name>
    <name type="synonym">Trionyx sinensis</name>
    <dbReference type="NCBI Taxonomy" id="13735"/>
    <lineage>
        <taxon>Eukaryota</taxon>
        <taxon>Metazoa</taxon>
        <taxon>Chordata</taxon>
        <taxon>Craniata</taxon>
        <taxon>Vertebrata</taxon>
        <taxon>Euteleostomi</taxon>
        <taxon>Archelosauria</taxon>
        <taxon>Testudinata</taxon>
        <taxon>Testudines</taxon>
        <taxon>Cryptodira</taxon>
        <taxon>Trionychia</taxon>
        <taxon>Trionychidae</taxon>
        <taxon>Pelodiscus</taxon>
    </lineage>
</organism>
<keyword evidence="10 12" id="KW-0675">Receptor</keyword>
<keyword evidence="4 12" id="KW-0589">Pheromone response</keyword>
<dbReference type="Gene3D" id="1.20.1070.10">
    <property type="entry name" value="Rhodopsin 7-helix transmembrane proteins"/>
    <property type="match status" value="1"/>
</dbReference>
<dbReference type="GO" id="GO:0016503">
    <property type="term" value="F:pheromone receptor activity"/>
    <property type="evidence" value="ECO:0007669"/>
    <property type="project" value="InterPro"/>
</dbReference>
<keyword evidence="5" id="KW-0716">Sensory transduction</keyword>
<dbReference type="eggNOG" id="KOG4219">
    <property type="taxonomic scope" value="Eukaryota"/>
</dbReference>
<evidence type="ECO:0000256" key="8">
    <source>
        <dbReference type="ARBA" id="ARBA00023040"/>
    </source>
</evidence>
<evidence type="ECO:0000259" key="13">
    <source>
        <dbReference type="PROSITE" id="PS50262"/>
    </source>
</evidence>
<feature type="transmembrane region" description="Helical" evidence="12">
    <location>
        <begin position="46"/>
        <end position="70"/>
    </location>
</feature>
<evidence type="ECO:0000256" key="11">
    <source>
        <dbReference type="ARBA" id="ARBA00023224"/>
    </source>
</evidence>
<comment type="subcellular location">
    <subcellularLocation>
        <location evidence="1 12">Cell membrane</location>
        <topology evidence="1 12">Multi-pass membrane protein</topology>
    </subcellularLocation>
</comment>
<dbReference type="EMBL" id="AGCU01203051">
    <property type="status" value="NOT_ANNOTATED_CDS"/>
    <property type="molecule type" value="Genomic_DNA"/>
</dbReference>
<dbReference type="PROSITE" id="PS50262">
    <property type="entry name" value="G_PROTEIN_RECEP_F1_2"/>
    <property type="match status" value="1"/>
</dbReference>
<feature type="domain" description="G-protein coupled receptors family 1 profile" evidence="13">
    <location>
        <begin position="22"/>
        <end position="292"/>
    </location>
</feature>
<proteinExistence type="inferred from homology"/>
<evidence type="ECO:0000256" key="9">
    <source>
        <dbReference type="ARBA" id="ARBA00023136"/>
    </source>
</evidence>
<dbReference type="TCDB" id="9.A.14.17.4">
    <property type="family name" value="the g-protein-coupled receptor (gpcr) family"/>
</dbReference>
<evidence type="ECO:0000256" key="5">
    <source>
        <dbReference type="ARBA" id="ARBA00022606"/>
    </source>
</evidence>
<protein>
    <recommendedName>
        <fullName evidence="12">Vomeronasal type-1 receptor</fullName>
    </recommendedName>
</protein>
<evidence type="ECO:0000256" key="2">
    <source>
        <dbReference type="ARBA" id="ARBA00010663"/>
    </source>
</evidence>
<dbReference type="GO" id="GO:0005886">
    <property type="term" value="C:plasma membrane"/>
    <property type="evidence" value="ECO:0007669"/>
    <property type="project" value="UniProtKB-SubCell"/>
</dbReference>
<evidence type="ECO:0000313" key="14">
    <source>
        <dbReference type="Ensembl" id="ENSPSIP00000007767.1"/>
    </source>
</evidence>
<dbReference type="STRING" id="13735.ENSPSIP00000007767"/>
<evidence type="ECO:0000256" key="1">
    <source>
        <dbReference type="ARBA" id="ARBA00004651"/>
    </source>
</evidence>
<dbReference type="GO" id="GO:0019236">
    <property type="term" value="P:response to pheromone"/>
    <property type="evidence" value="ECO:0007669"/>
    <property type="project" value="UniProtKB-KW"/>
</dbReference>
<keyword evidence="15" id="KW-1185">Reference proteome</keyword>
<keyword evidence="3 12" id="KW-1003">Cell membrane</keyword>
<dbReference type="Pfam" id="PF03402">
    <property type="entry name" value="V1R"/>
    <property type="match status" value="1"/>
</dbReference>
<evidence type="ECO:0000256" key="6">
    <source>
        <dbReference type="ARBA" id="ARBA00022692"/>
    </source>
</evidence>
<sequence>MCNPSYVASILIYVAGFIGMVGNLVVVFAFLSNAVRHRALLPLDRIIVNMALVNLLLCCYQVIPGLIFFANAQLFGKLSCRILLYTYHTLRLISIWSVENLSFLHLIKIRRPNNRWSKFIDRHQGQYVNSVLAGCWIFTIIFHIPYLQQDRTADKTNQTIEYLAITTCLSYTGTFIMKFTTYTSVSLDLIVIVLVIVLNVFTIDLLCKHRRKVRTAWTTHSSWNKHTVQATKILLSLLSIYVICWISNDMVWIAIISGLIESNFENSILNSLYGILSSVYYSASSYIVVFGYKKVREYLAEFSELKCYSANQGFLW</sequence>
<keyword evidence="6 12" id="KW-0812">Transmembrane</keyword>
<dbReference type="InterPro" id="IPR017452">
    <property type="entry name" value="GPCR_Rhodpsn_7TM"/>
</dbReference>
<feature type="transmembrane region" description="Helical" evidence="12">
    <location>
        <begin position="272"/>
        <end position="292"/>
    </location>
</feature>
<dbReference type="PRINTS" id="PR00237">
    <property type="entry name" value="GPCRRHODOPSN"/>
</dbReference>
<evidence type="ECO:0000256" key="12">
    <source>
        <dbReference type="RuleBase" id="RU364061"/>
    </source>
</evidence>
<feature type="transmembrane region" description="Helical" evidence="12">
    <location>
        <begin position="233"/>
        <end position="260"/>
    </location>
</feature>
<accession>K7FIA7</accession>
<evidence type="ECO:0000313" key="15">
    <source>
        <dbReference type="Proteomes" id="UP000007267"/>
    </source>
</evidence>
<dbReference type="OMA" id="CWISNDM"/>
<dbReference type="HOGENOM" id="CLU_058641_2_1_1"/>
<name>K7FIA7_PELSI</name>
<keyword evidence="7 12" id="KW-1133">Transmembrane helix</keyword>
<dbReference type="InterPro" id="IPR004072">
    <property type="entry name" value="Vmron_rcpt_1"/>
</dbReference>
<dbReference type="PANTHER" id="PTHR11394:SF137">
    <property type="entry name" value="C-X-C CHEMOKINE RECEPTOR TYPE 3 ISOFORM X1-RELATED"/>
    <property type="match status" value="1"/>
</dbReference>
<keyword evidence="9 12" id="KW-0472">Membrane</keyword>
<reference evidence="15" key="1">
    <citation type="submission" date="2011-10" db="EMBL/GenBank/DDBJ databases">
        <authorList>
            <consortium name="Soft-shell Turtle Genome Consortium"/>
        </authorList>
    </citation>
    <scope>NUCLEOTIDE SEQUENCE [LARGE SCALE GENOMIC DNA]</scope>
    <source>
        <strain evidence="15">Daiwa-1</strain>
    </source>
</reference>
<evidence type="ECO:0000256" key="3">
    <source>
        <dbReference type="ARBA" id="ARBA00022475"/>
    </source>
</evidence>
<dbReference type="PANTHER" id="PTHR11394">
    <property type="entry name" value="TASTE RECEPTOR TYPE 2"/>
    <property type="match status" value="1"/>
</dbReference>
<reference evidence="14" key="3">
    <citation type="submission" date="2025-08" db="UniProtKB">
        <authorList>
            <consortium name="Ensembl"/>
        </authorList>
    </citation>
    <scope>IDENTIFICATION</scope>
</reference>
<feature type="transmembrane region" description="Helical" evidence="12">
    <location>
        <begin position="127"/>
        <end position="146"/>
    </location>
</feature>